<comment type="caution">
    <text evidence="1">The sequence shown here is derived from an EMBL/GenBank/DDBJ whole genome shotgun (WGS) entry which is preliminary data.</text>
</comment>
<dbReference type="Gramene" id="TVU48206">
    <property type="protein sequence ID" value="TVU48206"/>
    <property type="gene ID" value="EJB05_07834"/>
</dbReference>
<name>A0A5J9WJU1_9POAL</name>
<keyword evidence="2" id="KW-1185">Reference proteome</keyword>
<dbReference type="Proteomes" id="UP000324897">
    <property type="component" value="Chromosome 5"/>
</dbReference>
<dbReference type="EMBL" id="RWGY01000004">
    <property type="protein sequence ID" value="TVU48206.1"/>
    <property type="molecule type" value="Genomic_DNA"/>
</dbReference>
<reference evidence="1 2" key="1">
    <citation type="journal article" date="2019" name="Sci. Rep.">
        <title>A high-quality genome of Eragrostis curvula grass provides insights into Poaceae evolution and supports new strategies to enhance forage quality.</title>
        <authorList>
            <person name="Carballo J."/>
            <person name="Santos B.A.C.M."/>
            <person name="Zappacosta D."/>
            <person name="Garbus I."/>
            <person name="Selva J.P."/>
            <person name="Gallo C.A."/>
            <person name="Diaz A."/>
            <person name="Albertini E."/>
            <person name="Caccamo M."/>
            <person name="Echenique V."/>
        </authorList>
    </citation>
    <scope>NUCLEOTIDE SEQUENCE [LARGE SCALE GENOMIC DNA]</scope>
    <source>
        <strain evidence="2">cv. Victoria</strain>
        <tissue evidence="1">Leaf</tissue>
    </source>
</reference>
<sequence>MLTWLGNDLHLFWKYLAVKMDDSEFNNNPSDGSINSDMLSNPVVQNCLREIKRIEKNLVRSLRHETKRHMSVQNSPDASMRFSVTTFSSVIDALTPQNKNIPAFQAAWDEYIRVPMPFDRFDIIYPDVPTHYEDEMFESGICIMLSGTANIRIKIANWLLDLCSPISVLVINFICFKVLQIVSPYYRQYVV</sequence>
<organism evidence="1 2">
    <name type="scientific">Eragrostis curvula</name>
    <name type="common">weeping love grass</name>
    <dbReference type="NCBI Taxonomy" id="38414"/>
    <lineage>
        <taxon>Eukaryota</taxon>
        <taxon>Viridiplantae</taxon>
        <taxon>Streptophyta</taxon>
        <taxon>Embryophyta</taxon>
        <taxon>Tracheophyta</taxon>
        <taxon>Spermatophyta</taxon>
        <taxon>Magnoliopsida</taxon>
        <taxon>Liliopsida</taxon>
        <taxon>Poales</taxon>
        <taxon>Poaceae</taxon>
        <taxon>PACMAD clade</taxon>
        <taxon>Chloridoideae</taxon>
        <taxon>Eragrostideae</taxon>
        <taxon>Eragrostidinae</taxon>
        <taxon>Eragrostis</taxon>
    </lineage>
</organism>
<accession>A0A5J9WJU1</accession>
<gene>
    <name evidence="1" type="ORF">EJB05_07834</name>
</gene>
<feature type="non-terminal residue" evidence="1">
    <location>
        <position position="1"/>
    </location>
</feature>
<dbReference type="AlphaFoldDB" id="A0A5J9WJU1"/>
<evidence type="ECO:0000313" key="1">
    <source>
        <dbReference type="EMBL" id="TVU48206.1"/>
    </source>
</evidence>
<proteinExistence type="predicted"/>
<evidence type="ECO:0000313" key="2">
    <source>
        <dbReference type="Proteomes" id="UP000324897"/>
    </source>
</evidence>
<protein>
    <submittedName>
        <fullName evidence="1">Uncharacterized protein</fullName>
    </submittedName>
</protein>